<dbReference type="InterPro" id="IPR052175">
    <property type="entry name" value="ComplexI-like_HydComp"/>
</dbReference>
<keyword evidence="3" id="KW-1003">Cell membrane</keyword>
<keyword evidence="4 8" id="KW-0812">Transmembrane</keyword>
<feature type="transmembrane region" description="Helical" evidence="9">
    <location>
        <begin position="309"/>
        <end position="329"/>
    </location>
</feature>
<accession>A0ABW2RPN1</accession>
<organism evidence="12 13">
    <name type="scientific">Laceyella putida</name>
    <dbReference type="NCBI Taxonomy" id="110101"/>
    <lineage>
        <taxon>Bacteria</taxon>
        <taxon>Bacillati</taxon>
        <taxon>Bacillota</taxon>
        <taxon>Bacilli</taxon>
        <taxon>Bacillales</taxon>
        <taxon>Thermoactinomycetaceae</taxon>
        <taxon>Laceyella</taxon>
    </lineage>
</organism>
<keyword evidence="6" id="KW-0560">Oxidoreductase</keyword>
<dbReference type="Proteomes" id="UP001596500">
    <property type="component" value="Unassembled WGS sequence"/>
</dbReference>
<keyword evidence="7 9" id="KW-0472">Membrane</keyword>
<evidence type="ECO:0000256" key="5">
    <source>
        <dbReference type="ARBA" id="ARBA00022989"/>
    </source>
</evidence>
<gene>
    <name evidence="12" type="ORF">ACFQNG_18280</name>
</gene>
<feature type="transmembrane region" description="Helical" evidence="9">
    <location>
        <begin position="209"/>
        <end position="234"/>
    </location>
</feature>
<evidence type="ECO:0000256" key="6">
    <source>
        <dbReference type="ARBA" id="ARBA00023002"/>
    </source>
</evidence>
<evidence type="ECO:0000256" key="3">
    <source>
        <dbReference type="ARBA" id="ARBA00022475"/>
    </source>
</evidence>
<evidence type="ECO:0000256" key="2">
    <source>
        <dbReference type="ARBA" id="ARBA00008483"/>
    </source>
</evidence>
<dbReference type="PANTHER" id="PTHR42682:SF5">
    <property type="entry name" value="HYDROGENASE-4 COMPONENT F"/>
    <property type="match status" value="1"/>
</dbReference>
<comment type="subcellular location">
    <subcellularLocation>
        <location evidence="1">Cell membrane</location>
        <topology evidence="1">Multi-pass membrane protein</topology>
    </subcellularLocation>
    <subcellularLocation>
        <location evidence="8">Membrane</location>
        <topology evidence="8">Multi-pass membrane protein</topology>
    </subcellularLocation>
</comment>
<dbReference type="RefSeq" id="WP_379867309.1">
    <property type="nucleotide sequence ID" value="NZ_JBHTBW010000070.1"/>
</dbReference>
<comment type="caution">
    <text evidence="12">The sequence shown here is derived from an EMBL/GenBank/DDBJ whole genome shotgun (WGS) entry which is preliminary data.</text>
</comment>
<dbReference type="InterPro" id="IPR001750">
    <property type="entry name" value="ND/Mrp_TM"/>
</dbReference>
<keyword evidence="5 9" id="KW-1133">Transmembrane helix</keyword>
<protein>
    <submittedName>
        <fullName evidence="12">Hydrogenase 4 subunit F</fullName>
    </submittedName>
</protein>
<dbReference type="InterPro" id="IPR001516">
    <property type="entry name" value="Proton_antipo_N"/>
</dbReference>
<evidence type="ECO:0000256" key="9">
    <source>
        <dbReference type="SAM" id="Phobius"/>
    </source>
</evidence>
<feature type="transmembrane region" description="Helical" evidence="9">
    <location>
        <begin position="408"/>
        <end position="430"/>
    </location>
</feature>
<feature type="transmembrane region" description="Helical" evidence="9">
    <location>
        <begin position="364"/>
        <end position="388"/>
    </location>
</feature>
<dbReference type="PANTHER" id="PTHR42682">
    <property type="entry name" value="HYDROGENASE-4 COMPONENT F"/>
    <property type="match status" value="1"/>
</dbReference>
<evidence type="ECO:0000256" key="8">
    <source>
        <dbReference type="RuleBase" id="RU000320"/>
    </source>
</evidence>
<feature type="transmembrane region" description="Helical" evidence="9">
    <location>
        <begin position="67"/>
        <end position="87"/>
    </location>
</feature>
<evidence type="ECO:0000256" key="1">
    <source>
        <dbReference type="ARBA" id="ARBA00004651"/>
    </source>
</evidence>
<feature type="transmembrane region" description="Helical" evidence="9">
    <location>
        <begin position="160"/>
        <end position="180"/>
    </location>
</feature>
<feature type="transmembrane region" description="Helical" evidence="9">
    <location>
        <begin position="451"/>
        <end position="470"/>
    </location>
</feature>
<dbReference type="PRINTS" id="PR01437">
    <property type="entry name" value="NUOXDRDTASE4"/>
</dbReference>
<feature type="transmembrane region" description="Helical" evidence="9">
    <location>
        <begin position="279"/>
        <end position="297"/>
    </location>
</feature>
<keyword evidence="13" id="KW-1185">Reference proteome</keyword>
<comment type="similarity">
    <text evidence="2">Belongs to the CPA3 antiporters (TC 2.A.63) subunit A family.</text>
</comment>
<evidence type="ECO:0000256" key="7">
    <source>
        <dbReference type="ARBA" id="ARBA00023136"/>
    </source>
</evidence>
<evidence type="ECO:0000313" key="12">
    <source>
        <dbReference type="EMBL" id="MFC7443020.1"/>
    </source>
</evidence>
<feature type="transmembrane region" description="Helical" evidence="9">
    <location>
        <begin position="6"/>
        <end position="21"/>
    </location>
</feature>
<feature type="transmembrane region" description="Helical" evidence="9">
    <location>
        <begin position="33"/>
        <end position="55"/>
    </location>
</feature>
<feature type="transmembrane region" description="Helical" evidence="9">
    <location>
        <begin position="246"/>
        <end position="267"/>
    </location>
</feature>
<evidence type="ECO:0000256" key="4">
    <source>
        <dbReference type="ARBA" id="ARBA00022692"/>
    </source>
</evidence>
<dbReference type="Pfam" id="PF00662">
    <property type="entry name" value="Proton_antipo_N"/>
    <property type="match status" value="1"/>
</dbReference>
<sequence length="489" mass="53226">MGWIWALLGIPVVTGLIAWRIKNLNVCERFQVIGALLMLLVGLALAFHVLTGSPITGAGGFIYVDSLSAFNLSLIVLVGFAASLYSVGYMRHELNEGVIVERQFRRYYLWFHLFLATMLAVSVVDNLGLLWVGIELTTLVSALLVAFYRKGTALEAAWKYLIMGSVGIAFALLGIIFIYLSGIDVFGDDLRALNWTALNQVADRLNSEWILIAFIFVLVGFGTKAGLAPMHFWLPDAHSQAPSPVSAVLSGVLLNTALYGILRVFIIANTALHGQAADLLILFGLLSIAMTVPFVLVQHDLKRMLAYSSVEHMGIITLGVGMGGAIGLYGALLHMFNHAMAKSLLFFTAGNINQKYHSKNIGRISGIVKALPVTGTVFLIAAFAITGAPPFNVFISEFTIMKAGFKEGHIGITVSFLLLIVMIFAGMIYYTIKMSFGEPPAKLKKKEIDRWSTAALFLPLTVVIVFGVYVPPFVSDAIHQVSQVLQGVH</sequence>
<dbReference type="Pfam" id="PF00361">
    <property type="entry name" value="Proton_antipo_M"/>
    <property type="match status" value="1"/>
</dbReference>
<feature type="domain" description="NADH:quinone oxidoreductase/Mrp antiporter transmembrane" evidence="10">
    <location>
        <begin position="125"/>
        <end position="419"/>
    </location>
</feature>
<evidence type="ECO:0000259" key="10">
    <source>
        <dbReference type="Pfam" id="PF00361"/>
    </source>
</evidence>
<feature type="domain" description="NADH-Ubiquinone oxidoreductase (complex I) chain 5 N-terminal" evidence="11">
    <location>
        <begin position="62"/>
        <end position="93"/>
    </location>
</feature>
<reference evidence="13" key="1">
    <citation type="journal article" date="2019" name="Int. J. Syst. Evol. Microbiol.">
        <title>The Global Catalogue of Microorganisms (GCM) 10K type strain sequencing project: providing services to taxonomists for standard genome sequencing and annotation.</title>
        <authorList>
            <consortium name="The Broad Institute Genomics Platform"/>
            <consortium name="The Broad Institute Genome Sequencing Center for Infectious Disease"/>
            <person name="Wu L."/>
            <person name="Ma J."/>
        </authorList>
    </citation>
    <scope>NUCLEOTIDE SEQUENCE [LARGE SCALE GENOMIC DNA]</scope>
    <source>
        <strain evidence="13">CGMCC 1.12942</strain>
    </source>
</reference>
<proteinExistence type="inferred from homology"/>
<dbReference type="InterPro" id="IPR003918">
    <property type="entry name" value="NADH_UbQ_OxRdtase"/>
</dbReference>
<evidence type="ECO:0000313" key="13">
    <source>
        <dbReference type="Proteomes" id="UP001596500"/>
    </source>
</evidence>
<dbReference type="EMBL" id="JBHTBW010000070">
    <property type="protein sequence ID" value="MFC7443020.1"/>
    <property type="molecule type" value="Genomic_DNA"/>
</dbReference>
<name>A0ABW2RPN1_9BACL</name>
<feature type="transmembrane region" description="Helical" evidence="9">
    <location>
        <begin position="107"/>
        <end position="124"/>
    </location>
</feature>
<evidence type="ECO:0000259" key="11">
    <source>
        <dbReference type="Pfam" id="PF00662"/>
    </source>
</evidence>